<gene>
    <name evidence="1" type="primary">ycf34</name>
</gene>
<keyword evidence="1" id="KW-0150">Chloroplast</keyword>
<keyword evidence="1" id="KW-0934">Plastid</keyword>
<protein>
    <recommendedName>
        <fullName evidence="2">Ycf34</fullName>
    </recommendedName>
</protein>
<dbReference type="EMBL" id="MF101429">
    <property type="protein sequence ID" value="ARW63697.1"/>
    <property type="molecule type" value="Genomic_DNA"/>
</dbReference>
<organism evidence="1">
    <name type="scientific">Chondria sp.</name>
    <name type="common">in: red algae</name>
    <dbReference type="NCBI Taxonomy" id="1982705"/>
    <lineage>
        <taxon>Eukaryota</taxon>
        <taxon>Rhodophyta</taxon>
        <taxon>Florideophyceae</taxon>
        <taxon>Rhodymeniophycidae</taxon>
        <taxon>Ceramiales</taxon>
        <taxon>Rhodomelaceae</taxon>
        <taxon>Chondrieae</taxon>
        <taxon>Chondria</taxon>
    </lineage>
</organism>
<accession>A0A1Z1MC71</accession>
<evidence type="ECO:0008006" key="2">
    <source>
        <dbReference type="Google" id="ProtNLM"/>
    </source>
</evidence>
<geneLocation type="chloroplast" evidence="1"/>
<dbReference type="AlphaFoldDB" id="A0A1Z1MC71"/>
<evidence type="ECO:0000313" key="1">
    <source>
        <dbReference type="EMBL" id="ARW63697.1"/>
    </source>
</evidence>
<proteinExistence type="predicted"/>
<reference evidence="1" key="1">
    <citation type="journal article" date="2017" name="J. Phycol.">
        <title>Analysis of chloroplast genomes and a supermatrix inform reclassification of the Rhodomelaceae (Rhodophyta).</title>
        <authorList>
            <person name="Diaz-Tapia P."/>
            <person name="Maggs C.A."/>
            <person name="West J.A."/>
            <person name="Verbruggen H."/>
        </authorList>
    </citation>
    <scope>NUCLEOTIDE SEQUENCE</scope>
    <source>
        <strain evidence="1">PD620</strain>
    </source>
</reference>
<dbReference type="Pfam" id="PF10718">
    <property type="entry name" value="Ycf34"/>
    <property type="match status" value="1"/>
</dbReference>
<sequence length="81" mass="9608">MCICINCRHIHTCLTYKFIKKQHYKESKDITNNITFTPVNTVVDVGLNKKENLIYIDWDLIECLSFIEKPGYWLKPKGHHL</sequence>
<name>A0A1Z1MC71_9FLOR</name>
<dbReference type="InterPro" id="IPR019656">
    <property type="entry name" value="Uncharacterised_Ycf34"/>
</dbReference>